<dbReference type="HAMAP" id="MF_01521">
    <property type="entry name" value="MntP_pump"/>
    <property type="match status" value="1"/>
</dbReference>
<evidence type="ECO:0000256" key="5">
    <source>
        <dbReference type="ARBA" id="ARBA00023065"/>
    </source>
</evidence>
<keyword evidence="2 8" id="KW-1003">Cell membrane</keyword>
<accession>A0ABS1HJ72</accession>
<reference evidence="9 10" key="1">
    <citation type="submission" date="2021-01" db="EMBL/GenBank/DDBJ databases">
        <title>Carboxyliciviraga sp.nov., isolated from coastal sediments.</title>
        <authorList>
            <person name="Lu D."/>
            <person name="Zhang T."/>
        </authorList>
    </citation>
    <scope>NUCLEOTIDE SEQUENCE [LARGE SCALE GENOMIC DNA]</scope>
    <source>
        <strain evidence="9 10">N1Y132</strain>
    </source>
</reference>
<proteinExistence type="inferred from homology"/>
<dbReference type="InterPro" id="IPR003810">
    <property type="entry name" value="Mntp/YtaF"/>
</dbReference>
<dbReference type="PANTHER" id="PTHR35529:SF1">
    <property type="entry name" value="MANGANESE EFFLUX PUMP MNTP-RELATED"/>
    <property type="match status" value="1"/>
</dbReference>
<comment type="subcellular location">
    <subcellularLocation>
        <location evidence="8">Cell membrane</location>
        <topology evidence="8">Multi-pass membrane protein</topology>
    </subcellularLocation>
</comment>
<evidence type="ECO:0000256" key="4">
    <source>
        <dbReference type="ARBA" id="ARBA00022989"/>
    </source>
</evidence>
<sequence length="186" mass="20195">MELITLLLLACALAMDSFAVSITAGLSLKQFNATTMSRISVTFALFQGLMPVIGWSLGTNFAAAISRYDHWIVFALLCFIGGKMIYDAIQQHEQAHCINIYSKRTICSLAIATSIDALAVGFTFSLLEVDIVFSAFIIGLMTFIFSFAGLTIGLKLGSIFQRKVEFIGGLLLIAIGTKVLITHLLT</sequence>
<evidence type="ECO:0000256" key="3">
    <source>
        <dbReference type="ARBA" id="ARBA00022692"/>
    </source>
</evidence>
<organism evidence="9 10">
    <name type="scientific">Carboxylicivirga marina</name>
    <dbReference type="NCBI Taxonomy" id="2800988"/>
    <lineage>
        <taxon>Bacteria</taxon>
        <taxon>Pseudomonadati</taxon>
        <taxon>Bacteroidota</taxon>
        <taxon>Bacteroidia</taxon>
        <taxon>Marinilabiliales</taxon>
        <taxon>Marinilabiliaceae</taxon>
        <taxon>Carboxylicivirga</taxon>
    </lineage>
</organism>
<comment type="function">
    <text evidence="8">Probably functions as a manganese efflux pump.</text>
</comment>
<keyword evidence="7 8" id="KW-0464">Manganese</keyword>
<feature type="transmembrane region" description="Helical" evidence="8">
    <location>
        <begin position="133"/>
        <end position="154"/>
    </location>
</feature>
<keyword evidence="1 8" id="KW-0813">Transport</keyword>
<gene>
    <name evidence="8" type="primary">mntP</name>
    <name evidence="9" type="ORF">JIV24_10225</name>
</gene>
<comment type="caution">
    <text evidence="9">The sequence shown here is derived from an EMBL/GenBank/DDBJ whole genome shotgun (WGS) entry which is preliminary data.</text>
</comment>
<keyword evidence="5 8" id="KW-0406">Ion transport</keyword>
<evidence type="ECO:0000256" key="8">
    <source>
        <dbReference type="HAMAP-Rule" id="MF_01521"/>
    </source>
</evidence>
<evidence type="ECO:0000256" key="6">
    <source>
        <dbReference type="ARBA" id="ARBA00023136"/>
    </source>
</evidence>
<evidence type="ECO:0000313" key="9">
    <source>
        <dbReference type="EMBL" id="MBK3517707.1"/>
    </source>
</evidence>
<evidence type="ECO:0000313" key="10">
    <source>
        <dbReference type="Proteomes" id="UP000605676"/>
    </source>
</evidence>
<comment type="caution">
    <text evidence="8">Lacks conserved residue(s) required for the propagation of feature annotation.</text>
</comment>
<dbReference type="EMBL" id="JAENRR010000020">
    <property type="protein sequence ID" value="MBK3517707.1"/>
    <property type="molecule type" value="Genomic_DNA"/>
</dbReference>
<keyword evidence="3 8" id="KW-0812">Transmembrane</keyword>
<keyword evidence="10" id="KW-1185">Reference proteome</keyword>
<feature type="transmembrane region" description="Helical" evidence="8">
    <location>
        <begin position="106"/>
        <end position="127"/>
    </location>
</feature>
<keyword evidence="4 8" id="KW-1133">Transmembrane helix</keyword>
<feature type="transmembrane region" description="Helical" evidence="8">
    <location>
        <begin position="166"/>
        <end position="185"/>
    </location>
</feature>
<dbReference type="Pfam" id="PF02659">
    <property type="entry name" value="Mntp"/>
    <property type="match status" value="1"/>
</dbReference>
<evidence type="ECO:0000256" key="1">
    <source>
        <dbReference type="ARBA" id="ARBA00022448"/>
    </source>
</evidence>
<dbReference type="InterPro" id="IPR022929">
    <property type="entry name" value="Put_MntP"/>
</dbReference>
<name>A0ABS1HJ72_9BACT</name>
<dbReference type="PANTHER" id="PTHR35529">
    <property type="entry name" value="MANGANESE EFFLUX PUMP MNTP-RELATED"/>
    <property type="match status" value="1"/>
</dbReference>
<feature type="transmembrane region" description="Helical" evidence="8">
    <location>
        <begin position="68"/>
        <end position="86"/>
    </location>
</feature>
<protein>
    <recommendedName>
        <fullName evidence="8">Putative manganese efflux pump MntP</fullName>
    </recommendedName>
</protein>
<comment type="similarity">
    <text evidence="8">Belongs to the MntP (TC 9.B.29) family.</text>
</comment>
<dbReference type="RefSeq" id="WP_200464934.1">
    <property type="nucleotide sequence ID" value="NZ_JAENRR010000020.1"/>
</dbReference>
<keyword evidence="6 8" id="KW-0472">Membrane</keyword>
<evidence type="ECO:0000256" key="7">
    <source>
        <dbReference type="ARBA" id="ARBA00023211"/>
    </source>
</evidence>
<evidence type="ECO:0000256" key="2">
    <source>
        <dbReference type="ARBA" id="ARBA00022475"/>
    </source>
</evidence>
<dbReference type="Proteomes" id="UP000605676">
    <property type="component" value="Unassembled WGS sequence"/>
</dbReference>